<dbReference type="EMBL" id="PDCK01000042">
    <property type="protein sequence ID" value="PRQ40502.1"/>
    <property type="molecule type" value="Genomic_DNA"/>
</dbReference>
<gene>
    <name evidence="2" type="ORF">RchiOBHm_Chr4g0436701</name>
</gene>
<keyword evidence="3" id="KW-1185">Reference proteome</keyword>
<proteinExistence type="predicted"/>
<protein>
    <submittedName>
        <fullName evidence="2">Uncharacterized protein</fullName>
    </submittedName>
</protein>
<sequence length="88" mass="10316">MEASSQNSHSPSLPTNYRPPHTQIHVRSSRSILTRLLLHLLFRFRTPKTHCFSSNPLLRSLNSSRQINTSQRTWTPSRALDSWFYHDL</sequence>
<evidence type="ECO:0000313" key="3">
    <source>
        <dbReference type="Proteomes" id="UP000238479"/>
    </source>
</evidence>
<feature type="region of interest" description="Disordered" evidence="1">
    <location>
        <begin position="1"/>
        <end position="21"/>
    </location>
</feature>
<reference evidence="2 3" key="1">
    <citation type="journal article" date="2018" name="Nat. Genet.">
        <title>The Rosa genome provides new insights in the design of modern roses.</title>
        <authorList>
            <person name="Bendahmane M."/>
        </authorList>
    </citation>
    <scope>NUCLEOTIDE SEQUENCE [LARGE SCALE GENOMIC DNA]</scope>
    <source>
        <strain evidence="3">cv. Old Blush</strain>
    </source>
</reference>
<dbReference type="Proteomes" id="UP000238479">
    <property type="component" value="Chromosome 4"/>
</dbReference>
<organism evidence="2 3">
    <name type="scientific">Rosa chinensis</name>
    <name type="common">China rose</name>
    <dbReference type="NCBI Taxonomy" id="74649"/>
    <lineage>
        <taxon>Eukaryota</taxon>
        <taxon>Viridiplantae</taxon>
        <taxon>Streptophyta</taxon>
        <taxon>Embryophyta</taxon>
        <taxon>Tracheophyta</taxon>
        <taxon>Spermatophyta</taxon>
        <taxon>Magnoliopsida</taxon>
        <taxon>eudicotyledons</taxon>
        <taxon>Gunneridae</taxon>
        <taxon>Pentapetalae</taxon>
        <taxon>rosids</taxon>
        <taxon>fabids</taxon>
        <taxon>Rosales</taxon>
        <taxon>Rosaceae</taxon>
        <taxon>Rosoideae</taxon>
        <taxon>Rosoideae incertae sedis</taxon>
        <taxon>Rosa</taxon>
    </lineage>
</organism>
<accession>A0A2P6R236</accession>
<name>A0A2P6R236_ROSCH</name>
<evidence type="ECO:0000313" key="2">
    <source>
        <dbReference type="EMBL" id="PRQ40502.1"/>
    </source>
</evidence>
<feature type="compositionally biased region" description="Polar residues" evidence="1">
    <location>
        <begin position="1"/>
        <end position="15"/>
    </location>
</feature>
<dbReference type="Gramene" id="PRQ40502">
    <property type="protein sequence ID" value="PRQ40502"/>
    <property type="gene ID" value="RchiOBHm_Chr4g0436701"/>
</dbReference>
<comment type="caution">
    <text evidence="2">The sequence shown here is derived from an EMBL/GenBank/DDBJ whole genome shotgun (WGS) entry which is preliminary data.</text>
</comment>
<dbReference type="AlphaFoldDB" id="A0A2P6R236"/>
<evidence type="ECO:0000256" key="1">
    <source>
        <dbReference type="SAM" id="MobiDB-lite"/>
    </source>
</evidence>